<proteinExistence type="predicted"/>
<protein>
    <submittedName>
        <fullName evidence="1">Hypothetical phage protein</fullName>
    </submittedName>
</protein>
<evidence type="ECO:0000313" key="2">
    <source>
        <dbReference type="Proteomes" id="UP000000642"/>
    </source>
</evidence>
<dbReference type="HOGENOM" id="CLU_1546976_0_0_6"/>
<organism evidence="1 2">
    <name type="scientific">Yersinia enterocolitica serotype O:8 / biotype 1B (strain NCTC 13174 / 8081)</name>
    <dbReference type="NCBI Taxonomy" id="393305"/>
    <lineage>
        <taxon>Bacteria</taxon>
        <taxon>Pseudomonadati</taxon>
        <taxon>Pseudomonadota</taxon>
        <taxon>Gammaproteobacteria</taxon>
        <taxon>Enterobacterales</taxon>
        <taxon>Yersiniaceae</taxon>
        <taxon>Yersinia</taxon>
    </lineage>
</organism>
<gene>
    <name evidence="1" type="ordered locus">YE1806</name>
</gene>
<name>A1JLS3_YERE8</name>
<reference evidence="1 2" key="1">
    <citation type="journal article" date="2006" name="PLoS Genet.">
        <title>The complete genome sequence and comparative genome analysis of the high pathogenicity Yersinia enterocolitica strain 8081.</title>
        <authorList>
            <person name="Thomson N.R."/>
            <person name="Howard S."/>
            <person name="Wren B.W."/>
            <person name="Holden M.T.G."/>
            <person name="Crossman L."/>
            <person name="Challis G.L."/>
            <person name="Churcher C."/>
            <person name="Mungall K."/>
            <person name="Brooks K."/>
            <person name="Chillingworth T."/>
            <person name="Feltwell T."/>
            <person name="Abdellah Z."/>
            <person name="Hauser H."/>
            <person name="Jagels K."/>
            <person name="Maddison M."/>
            <person name="Moule S."/>
            <person name="Sanders M."/>
            <person name="Whitehead S."/>
            <person name="Quail M.A."/>
            <person name="Dougan G."/>
            <person name="Parkhill J."/>
            <person name="Prentice M.B."/>
        </authorList>
    </citation>
    <scope>NUCLEOTIDE SEQUENCE [LARGE SCALE GENOMIC DNA]</scope>
    <source>
        <strain evidence="2">NCTC 13174 / 8081</strain>
    </source>
</reference>
<dbReference type="OrthoDB" id="5191874at2"/>
<dbReference type="KEGG" id="yen:YE1806"/>
<dbReference type="eggNOG" id="ENOG5032RV5">
    <property type="taxonomic scope" value="Bacteria"/>
</dbReference>
<dbReference type="Proteomes" id="UP000000642">
    <property type="component" value="Chromosome"/>
</dbReference>
<sequence>MIVREQNESDWKDANNEPIFKYIDLKITATIPARITNIKPTIDFNWLKNTPSIDPSKPLYISELTNKIIIENIDDSTYRSLYDIENSLSISQRGKFGEHKLVEKFNNTYLIINELKIKITACEITYVIPNTITSKSTIDLSEELLGVIEYIHKNSKTLIFKSKIVKEQGKSHS</sequence>
<evidence type="ECO:0000313" key="1">
    <source>
        <dbReference type="EMBL" id="CAL11877.1"/>
    </source>
</evidence>
<accession>A1JLS3</accession>
<dbReference type="EMBL" id="AM286415">
    <property type="protein sequence ID" value="CAL11877.1"/>
    <property type="molecule type" value="Genomic_DNA"/>
</dbReference>
<dbReference type="AlphaFoldDB" id="A1JLS3"/>
<dbReference type="RefSeq" id="WP_011816182.1">
    <property type="nucleotide sequence ID" value="NC_008800.1"/>
</dbReference>